<dbReference type="Gene3D" id="2.130.10.10">
    <property type="entry name" value="YVTN repeat-like/Quinoprotein amine dehydrogenase"/>
    <property type="match status" value="4"/>
</dbReference>
<feature type="repeat" description="WD" evidence="1">
    <location>
        <begin position="714"/>
        <end position="755"/>
    </location>
</feature>
<feature type="repeat" description="WD" evidence="1">
    <location>
        <begin position="431"/>
        <end position="453"/>
    </location>
</feature>
<evidence type="ECO:0000256" key="1">
    <source>
        <dbReference type="PROSITE-ProRule" id="PRU00221"/>
    </source>
</evidence>
<dbReference type="InterPro" id="IPR052779">
    <property type="entry name" value="WDR62"/>
</dbReference>
<dbReference type="PANTHER" id="PTHR45589">
    <property type="entry name" value="WD REPEAT DOMAIN 62, ISOFORM G"/>
    <property type="match status" value="1"/>
</dbReference>
<organism evidence="3">
    <name type="scientific">Sesamum angustifolium</name>
    <dbReference type="NCBI Taxonomy" id="2727405"/>
    <lineage>
        <taxon>Eukaryota</taxon>
        <taxon>Viridiplantae</taxon>
        <taxon>Streptophyta</taxon>
        <taxon>Embryophyta</taxon>
        <taxon>Tracheophyta</taxon>
        <taxon>Spermatophyta</taxon>
        <taxon>Magnoliopsida</taxon>
        <taxon>eudicotyledons</taxon>
        <taxon>Gunneridae</taxon>
        <taxon>Pentapetalae</taxon>
        <taxon>asterids</taxon>
        <taxon>lamiids</taxon>
        <taxon>Lamiales</taxon>
        <taxon>Pedaliaceae</taxon>
        <taxon>Sesamum</taxon>
    </lineage>
</organism>
<name>A0AAW2N2P0_9LAMI</name>
<feature type="region of interest" description="Disordered" evidence="2">
    <location>
        <begin position="1046"/>
        <end position="1111"/>
    </location>
</feature>
<dbReference type="PANTHER" id="PTHR45589:SF1">
    <property type="entry name" value="WD REPEAT DOMAIN 62, ISOFORM G"/>
    <property type="match status" value="1"/>
</dbReference>
<dbReference type="InterPro" id="IPR036322">
    <property type="entry name" value="WD40_repeat_dom_sf"/>
</dbReference>
<feature type="compositionally biased region" description="Polar residues" evidence="2">
    <location>
        <begin position="1061"/>
        <end position="1078"/>
    </location>
</feature>
<dbReference type="AlphaFoldDB" id="A0AAW2N2P0"/>
<protein>
    <submittedName>
        <fullName evidence="3">WD repeat-containing protein 62</fullName>
    </submittedName>
</protein>
<accession>A0AAW2N2P0</accession>
<dbReference type="SUPFAM" id="SSF50978">
    <property type="entry name" value="WD40 repeat-like"/>
    <property type="match status" value="2"/>
</dbReference>
<dbReference type="EMBL" id="JACGWK010000008">
    <property type="protein sequence ID" value="KAL0338222.1"/>
    <property type="molecule type" value="Genomic_DNA"/>
</dbReference>
<dbReference type="PROSITE" id="PS50082">
    <property type="entry name" value="WD_REPEATS_2"/>
    <property type="match status" value="2"/>
</dbReference>
<reference evidence="3" key="1">
    <citation type="submission" date="2020-06" db="EMBL/GenBank/DDBJ databases">
        <authorList>
            <person name="Li T."/>
            <person name="Hu X."/>
            <person name="Zhang T."/>
            <person name="Song X."/>
            <person name="Zhang H."/>
            <person name="Dai N."/>
            <person name="Sheng W."/>
            <person name="Hou X."/>
            <person name="Wei L."/>
        </authorList>
    </citation>
    <scope>NUCLEOTIDE SEQUENCE</scope>
    <source>
        <strain evidence="3">G01</strain>
        <tissue evidence="3">Leaf</tissue>
    </source>
</reference>
<sequence>MKRSRNLNKKHAPYNLILEEIIGLTTKNGNGLAASSSSSKCAYIAGCVVVLCDVHSGTQSHLMAPNRIPKPLSCVALSRNASIVAAGESGPQPGVLVWDCSTLAFRCELKGHQYGVACVALSPDGKHLVSVGFPRDGCICLWDWRNKILAAKVKASPVSSHIASIDFSLDNKFIVTAGKDQLSFWKVTWSNGSCARMRSVSVTLQRNVDLSHHKESSFIAVTSPSWRNGSSVNHNQAGTLCMVHLGSSVINSVELEVDMIVSRVYASYNLDQPSSGIHMLSIKKLKEVEQCFALSTSTRLVACACNNGLVKLFGSNSLKYAGELRYAEARRCKESDVVDCKTDISQVELESWPRLPDAIACQFSTLEKLVVVYDDHSLYIWNIHDISKATRCCVLVSHKGCIWDIKNVPCENMHDPALSCVAKGCSGGLSFATCSADGNIRLWDLALQSALSESSSSLAGDDSSNRAACLVSAGIFERDSIAKGISSSGFRSMAVSSDGKHLAAGDCLGNIHIFNLYTSDYIFIQDVHGAEILSLSFNLADKNDNASTEALESHRFLASGGRDGRIHLFYVDRNFTLFGSIDYHSSAVTAVKVAQTGREILSCGADGSLVLHSIDVSDMEFKISHLHMIATSGIIYDMAVDHSMDVAFTVGKDKKIHAFDIQSGKLIKWFKHDADVGEPVKVTTDGTRGYLACSYSDRCICMYDYVTGKMVAQAAGHSDLITGIVFLPDCKHLVSVGADGCIFVWKLPALMSSRTLQRTKEIFLHFPPESLNQPMTSNQIKSYLMVDHPQKRYSKEASVNGNLNEVHDRNFLHEGNHLENAGFRFSISRLPKWAQCKVIDNSLPVDIDSSSSKVGLRQDNASQWLSKDILEVGQQCSGTLSRCLSGTDSSEVSPSPPETYSWNSRWLTIHTVCMDLIDSPETCDTKGLNMQGSATNNRSQDQVIETTHCNKRIKLSSLAPSINYPRSESNFAHNEHVNIKDAPFEEYKDVDSSGKESQENEFFKLNFGDLSAQADRGKSSTRNSYLSQFLVRRELLEGRKRSLCMRAQDSISESPRKTKKTNSSLLEDQGKASPSSVRQIDIPRIDSVEVPDSPSSTEMPLNMKATDVRDQEAHDAEKVREVEIVRSCEEALHNLEGAAENALQSFSRLVTVDVGGEKSRRDTEVQLYAMAARTLPSIERKIQAIAKLLQPPNNFQ</sequence>
<comment type="caution">
    <text evidence="3">The sequence shown here is derived from an EMBL/GenBank/DDBJ whole genome shotgun (WGS) entry which is preliminary data.</text>
</comment>
<dbReference type="PROSITE" id="PS50294">
    <property type="entry name" value="WD_REPEATS_REGION"/>
    <property type="match status" value="1"/>
</dbReference>
<reference evidence="3" key="2">
    <citation type="journal article" date="2024" name="Plant">
        <title>Genomic evolution and insights into agronomic trait innovations of Sesamum species.</title>
        <authorList>
            <person name="Miao H."/>
            <person name="Wang L."/>
            <person name="Qu L."/>
            <person name="Liu H."/>
            <person name="Sun Y."/>
            <person name="Le M."/>
            <person name="Wang Q."/>
            <person name="Wei S."/>
            <person name="Zheng Y."/>
            <person name="Lin W."/>
            <person name="Duan Y."/>
            <person name="Cao H."/>
            <person name="Xiong S."/>
            <person name="Wang X."/>
            <person name="Wei L."/>
            <person name="Li C."/>
            <person name="Ma Q."/>
            <person name="Ju M."/>
            <person name="Zhao R."/>
            <person name="Li G."/>
            <person name="Mu C."/>
            <person name="Tian Q."/>
            <person name="Mei H."/>
            <person name="Zhang T."/>
            <person name="Gao T."/>
            <person name="Zhang H."/>
        </authorList>
    </citation>
    <scope>NUCLEOTIDE SEQUENCE</scope>
    <source>
        <strain evidence="3">G01</strain>
    </source>
</reference>
<dbReference type="InterPro" id="IPR001680">
    <property type="entry name" value="WD40_rpt"/>
</dbReference>
<evidence type="ECO:0000256" key="2">
    <source>
        <dbReference type="SAM" id="MobiDB-lite"/>
    </source>
</evidence>
<keyword evidence="1" id="KW-0853">WD repeat</keyword>
<proteinExistence type="predicted"/>
<dbReference type="Pfam" id="PF00400">
    <property type="entry name" value="WD40"/>
    <property type="match status" value="4"/>
</dbReference>
<dbReference type="SMART" id="SM00320">
    <property type="entry name" value="WD40"/>
    <property type="match status" value="11"/>
</dbReference>
<dbReference type="InterPro" id="IPR015943">
    <property type="entry name" value="WD40/YVTN_repeat-like_dom_sf"/>
</dbReference>
<gene>
    <name evidence="3" type="ORF">Sangu_1344300</name>
</gene>
<evidence type="ECO:0000313" key="3">
    <source>
        <dbReference type="EMBL" id="KAL0338222.1"/>
    </source>
</evidence>